<keyword evidence="6 17" id="KW-0472">Membrane</keyword>
<comment type="similarity">
    <text evidence="3">Belongs to the AIG1 family.</text>
</comment>
<sequence length="158" mass="18561">MHPSARLVYYGVVFAWYTFFFYACSYFVANVDESRIAEGKFNPFVGSHWKYLSFLNVVLQVVFYAVSLLTSAFILMKKQRTATFMISFKDLIFSSLVFPLSTFVFATFWSMYLYDRDLLYPKYMDSIIPGWVNHGMVSKKKQLNITKIVRISYAYYSS</sequence>
<evidence type="ECO:0000256" key="13">
    <source>
        <dbReference type="ARBA" id="ARBA00049221"/>
    </source>
</evidence>
<dbReference type="AlphaFoldDB" id="A0A670XNY4"/>
<comment type="catalytic activity">
    <reaction evidence="9">
        <text>9-hexadecanoyloxy-octadecanoate + H2O = 9-hydroxy-octadecanoate + hexadecanoate + H(+)</text>
        <dbReference type="Rhea" id="RHEA:52052"/>
        <dbReference type="ChEBI" id="CHEBI:7896"/>
        <dbReference type="ChEBI" id="CHEBI:15377"/>
        <dbReference type="ChEBI" id="CHEBI:15378"/>
        <dbReference type="ChEBI" id="CHEBI:83670"/>
        <dbReference type="ChEBI" id="CHEBI:136286"/>
    </reaction>
    <physiologicalReaction direction="left-to-right" evidence="9">
        <dbReference type="Rhea" id="RHEA:52053"/>
    </physiologicalReaction>
</comment>
<dbReference type="GO" id="GO:0012505">
    <property type="term" value="C:endomembrane system"/>
    <property type="evidence" value="ECO:0007669"/>
    <property type="project" value="UniProtKB-SubCell"/>
</dbReference>
<reference evidence="18" key="1">
    <citation type="submission" date="2025-08" db="UniProtKB">
        <authorList>
            <consortium name="Ensembl"/>
        </authorList>
    </citation>
    <scope>IDENTIFICATION</scope>
</reference>
<evidence type="ECO:0000256" key="14">
    <source>
        <dbReference type="ARBA" id="ARBA00049296"/>
    </source>
</evidence>
<evidence type="ECO:0000256" key="15">
    <source>
        <dbReference type="ARBA" id="ARBA00049322"/>
    </source>
</evidence>
<evidence type="ECO:0000256" key="7">
    <source>
        <dbReference type="ARBA" id="ARBA00047368"/>
    </source>
</evidence>
<evidence type="ECO:0000256" key="16">
    <source>
        <dbReference type="ARBA" id="ARBA00049428"/>
    </source>
</evidence>
<evidence type="ECO:0000256" key="17">
    <source>
        <dbReference type="SAM" id="Phobius"/>
    </source>
</evidence>
<comment type="catalytic activity">
    <reaction evidence="14">
        <text>13-(9Z-octadecenoyloxy)-octadecanoate + H2O = 13-hydroxy-octadecanoate + (9Z)-octadecenoate + H(+)</text>
        <dbReference type="Rhea" id="RHEA:52064"/>
        <dbReference type="ChEBI" id="CHEBI:15377"/>
        <dbReference type="ChEBI" id="CHEBI:15378"/>
        <dbReference type="ChEBI" id="CHEBI:30823"/>
        <dbReference type="ChEBI" id="CHEBI:136303"/>
        <dbReference type="ChEBI" id="CHEBI:136304"/>
    </reaction>
    <physiologicalReaction direction="left-to-right" evidence="14">
        <dbReference type="Rhea" id="RHEA:52065"/>
    </physiologicalReaction>
</comment>
<evidence type="ECO:0000256" key="2">
    <source>
        <dbReference type="ARBA" id="ARBA00004127"/>
    </source>
</evidence>
<gene>
    <name evidence="18" type="primary">ADTRP</name>
</gene>
<evidence type="ECO:0000256" key="5">
    <source>
        <dbReference type="ARBA" id="ARBA00022989"/>
    </source>
</evidence>
<dbReference type="Ensembl" id="ENSPTXT00000001266.1">
    <property type="protein sequence ID" value="ENSPTXP00000001229.1"/>
    <property type="gene ID" value="ENSPTXG00000001016.1"/>
</dbReference>
<evidence type="ECO:0000313" key="19">
    <source>
        <dbReference type="Proteomes" id="UP000472273"/>
    </source>
</evidence>
<dbReference type="Proteomes" id="UP000472273">
    <property type="component" value="Unplaced"/>
</dbReference>
<dbReference type="PROSITE" id="PS51257">
    <property type="entry name" value="PROKAR_LIPOPROTEIN"/>
    <property type="match status" value="1"/>
</dbReference>
<comment type="catalytic activity">
    <reaction evidence="12">
        <text>9-(9Z-octadecenoyloxy)-octadecanoate + H2O = 9-hydroxy-octadecanoate + (9Z)-octadecenoate + H(+)</text>
        <dbReference type="Rhea" id="RHEA:52048"/>
        <dbReference type="ChEBI" id="CHEBI:15377"/>
        <dbReference type="ChEBI" id="CHEBI:15378"/>
        <dbReference type="ChEBI" id="CHEBI:30823"/>
        <dbReference type="ChEBI" id="CHEBI:136282"/>
        <dbReference type="ChEBI" id="CHEBI:136286"/>
    </reaction>
    <physiologicalReaction direction="left-to-right" evidence="12">
        <dbReference type="Rhea" id="RHEA:52049"/>
    </physiologicalReaction>
</comment>
<feature type="transmembrane region" description="Helical" evidence="17">
    <location>
        <begin position="7"/>
        <end position="29"/>
    </location>
</feature>
<evidence type="ECO:0000256" key="12">
    <source>
        <dbReference type="ARBA" id="ARBA00048800"/>
    </source>
</evidence>
<keyword evidence="5 17" id="KW-1133">Transmembrane helix</keyword>
<dbReference type="InterPro" id="IPR006838">
    <property type="entry name" value="ADTRP_AIG1"/>
</dbReference>
<comment type="catalytic activity">
    <reaction evidence="11">
        <text>12-(9Z-octadecenoyloxy)-octadecanoate + H2O = 12-hydroxyoctadecanoate + (9Z)-octadecenoate + H(+)</text>
        <dbReference type="Rhea" id="RHEA:52060"/>
        <dbReference type="ChEBI" id="CHEBI:15377"/>
        <dbReference type="ChEBI" id="CHEBI:15378"/>
        <dbReference type="ChEBI" id="CHEBI:30823"/>
        <dbReference type="ChEBI" id="CHEBI:84201"/>
        <dbReference type="ChEBI" id="CHEBI:136302"/>
    </reaction>
    <physiologicalReaction direction="left-to-right" evidence="11">
        <dbReference type="Rhea" id="RHEA:52061"/>
    </physiologicalReaction>
</comment>
<comment type="catalytic activity">
    <reaction evidence="1">
        <text>9-(9Z-hexadecenoyloxy)-octadecanoate + H2O = (9Z)-hexadecenoate + 9-hydroxy-octadecanoate + H(+)</text>
        <dbReference type="Rhea" id="RHEA:52068"/>
        <dbReference type="ChEBI" id="CHEBI:15377"/>
        <dbReference type="ChEBI" id="CHEBI:15378"/>
        <dbReference type="ChEBI" id="CHEBI:32372"/>
        <dbReference type="ChEBI" id="CHEBI:136286"/>
        <dbReference type="ChEBI" id="CHEBI:136309"/>
    </reaction>
    <physiologicalReaction direction="left-to-right" evidence="1">
        <dbReference type="Rhea" id="RHEA:52069"/>
    </physiologicalReaction>
</comment>
<dbReference type="GO" id="GO:0016020">
    <property type="term" value="C:membrane"/>
    <property type="evidence" value="ECO:0007669"/>
    <property type="project" value="InterPro"/>
</dbReference>
<evidence type="ECO:0000256" key="4">
    <source>
        <dbReference type="ARBA" id="ARBA00022692"/>
    </source>
</evidence>
<evidence type="ECO:0000256" key="11">
    <source>
        <dbReference type="ARBA" id="ARBA00048701"/>
    </source>
</evidence>
<feature type="transmembrane region" description="Helical" evidence="17">
    <location>
        <begin position="96"/>
        <end position="114"/>
    </location>
</feature>
<dbReference type="PANTHER" id="PTHR10989">
    <property type="entry name" value="ANDROGEN-INDUCED PROTEIN 1-RELATED"/>
    <property type="match status" value="1"/>
</dbReference>
<evidence type="ECO:0000256" key="6">
    <source>
        <dbReference type="ARBA" id="ARBA00023136"/>
    </source>
</evidence>
<protein>
    <submittedName>
        <fullName evidence="18">Androgen dependent TFPI regulating protein</fullName>
    </submittedName>
</protein>
<evidence type="ECO:0000256" key="3">
    <source>
        <dbReference type="ARBA" id="ARBA00009300"/>
    </source>
</evidence>
<evidence type="ECO:0000256" key="8">
    <source>
        <dbReference type="ARBA" id="ARBA00047427"/>
    </source>
</evidence>
<dbReference type="GeneTree" id="ENSGT00940000158284"/>
<reference evidence="18" key="2">
    <citation type="submission" date="2025-09" db="UniProtKB">
        <authorList>
            <consortium name="Ensembl"/>
        </authorList>
    </citation>
    <scope>IDENTIFICATION</scope>
</reference>
<comment type="catalytic activity">
    <reaction evidence="7">
        <text>12-hexadecanoyloxy-octadecanoate + H2O = 12-hydroxyoctadecanoate + hexadecanoate + H(+)</text>
        <dbReference type="Rhea" id="RHEA:52056"/>
        <dbReference type="ChEBI" id="CHEBI:7896"/>
        <dbReference type="ChEBI" id="CHEBI:15377"/>
        <dbReference type="ChEBI" id="CHEBI:15378"/>
        <dbReference type="ChEBI" id="CHEBI:83677"/>
        <dbReference type="ChEBI" id="CHEBI:84201"/>
    </reaction>
    <physiologicalReaction direction="left-to-right" evidence="7">
        <dbReference type="Rhea" id="RHEA:52057"/>
    </physiologicalReaction>
</comment>
<comment type="catalytic activity">
    <reaction evidence="13">
        <text>9-octadecanoyloxy-octadecanoate + H2O = 9-hydroxy-octadecanoate + octadecanoate + H(+)</text>
        <dbReference type="Rhea" id="RHEA:52096"/>
        <dbReference type="ChEBI" id="CHEBI:15377"/>
        <dbReference type="ChEBI" id="CHEBI:15378"/>
        <dbReference type="ChEBI" id="CHEBI:25629"/>
        <dbReference type="ChEBI" id="CHEBI:136286"/>
        <dbReference type="ChEBI" id="CHEBI:136373"/>
    </reaction>
    <physiologicalReaction direction="left-to-right" evidence="13">
        <dbReference type="Rhea" id="RHEA:52097"/>
    </physiologicalReaction>
</comment>
<evidence type="ECO:0000313" key="18">
    <source>
        <dbReference type="Ensembl" id="ENSPTXP00000001229.1"/>
    </source>
</evidence>
<comment type="catalytic activity">
    <reaction evidence="10">
        <text>12-octadecanoyloxy-octadecanoate + H2O = 12-hydroxyoctadecanoate + octadecanoate + H(+)</text>
        <dbReference type="Rhea" id="RHEA:52080"/>
        <dbReference type="ChEBI" id="CHEBI:15377"/>
        <dbReference type="ChEBI" id="CHEBI:15378"/>
        <dbReference type="ChEBI" id="CHEBI:25629"/>
        <dbReference type="ChEBI" id="CHEBI:84201"/>
        <dbReference type="ChEBI" id="CHEBI:136330"/>
    </reaction>
    <physiologicalReaction direction="left-to-right" evidence="10">
        <dbReference type="Rhea" id="RHEA:52081"/>
    </physiologicalReaction>
</comment>
<comment type="catalytic activity">
    <reaction evidence="16">
        <text>12-(9Z-hexadecenoyloxy)-octadecanoate + H2O = 12-hydroxyoctadecanoate + (9Z)-hexadecenoate + H(+)</text>
        <dbReference type="Rhea" id="RHEA:52072"/>
        <dbReference type="ChEBI" id="CHEBI:15377"/>
        <dbReference type="ChEBI" id="CHEBI:15378"/>
        <dbReference type="ChEBI" id="CHEBI:32372"/>
        <dbReference type="ChEBI" id="CHEBI:84201"/>
        <dbReference type="ChEBI" id="CHEBI:136312"/>
    </reaction>
    <physiologicalReaction direction="left-to-right" evidence="16">
        <dbReference type="Rhea" id="RHEA:52073"/>
    </physiologicalReaction>
</comment>
<dbReference type="Pfam" id="PF04750">
    <property type="entry name" value="Far-17a_AIG1"/>
    <property type="match status" value="1"/>
</dbReference>
<keyword evidence="4 17" id="KW-0812">Transmembrane</keyword>
<comment type="subcellular location">
    <subcellularLocation>
        <location evidence="2">Endomembrane system</location>
        <topology evidence="2">Multi-pass membrane protein</topology>
    </subcellularLocation>
</comment>
<comment type="catalytic activity">
    <reaction evidence="15">
        <text>13-(9Z-hexadecenoyloxy)-octadecanoate + H2O = 13-hydroxy-octadecanoate + (9Z)-hexadecenoate + H(+)</text>
        <dbReference type="Rhea" id="RHEA:52076"/>
        <dbReference type="ChEBI" id="CHEBI:15377"/>
        <dbReference type="ChEBI" id="CHEBI:15378"/>
        <dbReference type="ChEBI" id="CHEBI:32372"/>
        <dbReference type="ChEBI" id="CHEBI:136304"/>
        <dbReference type="ChEBI" id="CHEBI:136315"/>
    </reaction>
    <physiologicalReaction direction="left-to-right" evidence="15">
        <dbReference type="Rhea" id="RHEA:52077"/>
    </physiologicalReaction>
</comment>
<evidence type="ECO:0000256" key="9">
    <source>
        <dbReference type="ARBA" id="ARBA00047863"/>
    </source>
</evidence>
<feature type="transmembrane region" description="Helical" evidence="17">
    <location>
        <begin position="49"/>
        <end position="75"/>
    </location>
</feature>
<accession>A0A670XNY4</accession>
<name>A0A670XNY4_PSETE</name>
<proteinExistence type="inferred from homology"/>
<dbReference type="PANTHER" id="PTHR10989:SF17">
    <property type="entry name" value="ANDROGEN-DEPENDENT TFPI-REGULATING PROTEIN"/>
    <property type="match status" value="1"/>
</dbReference>
<organism evidence="18 19">
    <name type="scientific">Pseudonaja textilis</name>
    <name type="common">Eastern brown snake</name>
    <dbReference type="NCBI Taxonomy" id="8673"/>
    <lineage>
        <taxon>Eukaryota</taxon>
        <taxon>Metazoa</taxon>
        <taxon>Chordata</taxon>
        <taxon>Craniata</taxon>
        <taxon>Vertebrata</taxon>
        <taxon>Euteleostomi</taxon>
        <taxon>Lepidosauria</taxon>
        <taxon>Squamata</taxon>
        <taxon>Bifurcata</taxon>
        <taxon>Unidentata</taxon>
        <taxon>Episquamata</taxon>
        <taxon>Toxicofera</taxon>
        <taxon>Serpentes</taxon>
        <taxon>Colubroidea</taxon>
        <taxon>Elapidae</taxon>
        <taxon>Hydrophiinae</taxon>
        <taxon>Pseudonaja</taxon>
    </lineage>
</organism>
<keyword evidence="19" id="KW-1185">Reference proteome</keyword>
<evidence type="ECO:0000256" key="1">
    <source>
        <dbReference type="ARBA" id="ARBA00000923"/>
    </source>
</evidence>
<evidence type="ECO:0000256" key="10">
    <source>
        <dbReference type="ARBA" id="ARBA00048680"/>
    </source>
</evidence>
<comment type="catalytic activity">
    <reaction evidence="8">
        <text>13-octadecanoyloxy-octadecanoate + H2O = 13-hydroxy-octadecanoate + octadecanoate + H(+)</text>
        <dbReference type="Rhea" id="RHEA:52084"/>
        <dbReference type="ChEBI" id="CHEBI:15377"/>
        <dbReference type="ChEBI" id="CHEBI:15378"/>
        <dbReference type="ChEBI" id="CHEBI:25629"/>
        <dbReference type="ChEBI" id="CHEBI:136304"/>
        <dbReference type="ChEBI" id="CHEBI:136335"/>
    </reaction>
    <physiologicalReaction direction="left-to-right" evidence="8">
        <dbReference type="Rhea" id="RHEA:52085"/>
    </physiologicalReaction>
</comment>